<evidence type="ECO:0000313" key="7">
    <source>
        <dbReference type="Proteomes" id="UP000253769"/>
    </source>
</evidence>
<dbReference type="InterPro" id="IPR036220">
    <property type="entry name" value="UDP-Glc/GDP-Man_DH_C_sf"/>
</dbReference>
<sequence>MEQNQQRIAVIGLGYVGLPLAVAFARQYPTLGFDINPQRVQALRHGRDDTLEVSPEELASVPQLEFSCDVEALKSCNHYIVTVPTPIDVHKQPDLTPLRKASETVGSMLCAGDTVIYESTVYPGATEEVCVPILEQVSGLTFNQDFTVGYSPERINPGDKTHRLETILKVTSGSTEEAAERIDALYGSIITAGTHRASSLKVAEAAKVIENTQRDLNIALVNELAIIFNRLGIDTGEVLAAAGTKWNFLPFKPGLVGGHCISIDPYYLTHKAQAIGYHPEIILAGRRLNDGMGAHVVSHVVKLMTQKKIQVVDSRVLILGLTFKENCPDLRNTRVVDMIEELGEYHASVDVYDPWADPEEARQEYGIELSSSLNNGSYDAVILAVSHQQFQELGVEAIQALGKPDSVLFDIKHLLPAGAVDARL</sequence>
<dbReference type="Pfam" id="PF03720">
    <property type="entry name" value="UDPG_MGDP_dh_C"/>
    <property type="match status" value="1"/>
</dbReference>
<dbReference type="PIRSF" id="PIRSF500136">
    <property type="entry name" value="UDP_ManNAc_DH"/>
    <property type="match status" value="1"/>
</dbReference>
<dbReference type="InterPro" id="IPR014026">
    <property type="entry name" value="UDP-Glc/GDP-Man_DH_dimer"/>
</dbReference>
<protein>
    <submittedName>
        <fullName evidence="6">Vi polysaccharide biosynthesis UDP-N-acetylglucosamine C-6 dehydrogenase TviB</fullName>
    </submittedName>
</protein>
<dbReference type="PANTHER" id="PTHR43491">
    <property type="entry name" value="UDP-N-ACETYL-D-MANNOSAMINE DEHYDROGENASE"/>
    <property type="match status" value="1"/>
</dbReference>
<dbReference type="PANTHER" id="PTHR43491:SF2">
    <property type="entry name" value="UDP-N-ACETYL-D-MANNOSAMINE DEHYDROGENASE"/>
    <property type="match status" value="1"/>
</dbReference>
<dbReference type="OrthoDB" id="9803238at2"/>
<dbReference type="GO" id="GO:0000271">
    <property type="term" value="P:polysaccharide biosynthetic process"/>
    <property type="evidence" value="ECO:0007669"/>
    <property type="project" value="InterPro"/>
</dbReference>
<dbReference type="GO" id="GO:0016616">
    <property type="term" value="F:oxidoreductase activity, acting on the CH-OH group of donors, NAD or NADP as acceptor"/>
    <property type="evidence" value="ECO:0007669"/>
    <property type="project" value="InterPro"/>
</dbReference>
<dbReference type="SUPFAM" id="SSF52413">
    <property type="entry name" value="UDP-glucose/GDP-mannose dehydrogenase C-terminal domain"/>
    <property type="match status" value="1"/>
</dbReference>
<dbReference type="InterPro" id="IPR036291">
    <property type="entry name" value="NAD(P)-bd_dom_sf"/>
</dbReference>
<dbReference type="InterPro" id="IPR028359">
    <property type="entry name" value="UDP_ManNAc/GlcNAc_DH"/>
</dbReference>
<evidence type="ECO:0000256" key="4">
    <source>
        <dbReference type="PIRNR" id="PIRNR000124"/>
    </source>
</evidence>
<dbReference type="Pfam" id="PF03721">
    <property type="entry name" value="UDPG_MGDP_dh_N"/>
    <property type="match status" value="1"/>
</dbReference>
<evidence type="ECO:0000256" key="1">
    <source>
        <dbReference type="ARBA" id="ARBA00006601"/>
    </source>
</evidence>
<keyword evidence="7" id="KW-1185">Reference proteome</keyword>
<accession>A0A369WQT3</accession>
<evidence type="ECO:0000256" key="3">
    <source>
        <dbReference type="ARBA" id="ARBA00023027"/>
    </source>
</evidence>
<keyword evidence="2" id="KW-0560">Oxidoreductase</keyword>
<dbReference type="SMART" id="SM00984">
    <property type="entry name" value="UDPG_MGDP_dh_C"/>
    <property type="match status" value="1"/>
</dbReference>
<comment type="caution">
    <text evidence="6">The sequence shown here is derived from an EMBL/GenBank/DDBJ whole genome shotgun (WGS) entry which is preliminary data.</text>
</comment>
<keyword evidence="3" id="KW-0520">NAD</keyword>
<dbReference type="AlphaFoldDB" id="A0A369WQT3"/>
<dbReference type="InterPro" id="IPR014027">
    <property type="entry name" value="UDP-Glc/GDP-Man_DH_C"/>
</dbReference>
<gene>
    <name evidence="6" type="ORF">DV711_10535</name>
</gene>
<dbReference type="SUPFAM" id="SSF48179">
    <property type="entry name" value="6-phosphogluconate dehydrogenase C-terminal domain-like"/>
    <property type="match status" value="1"/>
</dbReference>
<reference evidence="6 7" key="1">
    <citation type="submission" date="2018-07" db="EMBL/GenBank/DDBJ databases">
        <title>Motiliproteus coralliicola sp. nov., a bacterium isolated from Coral.</title>
        <authorList>
            <person name="Wang G."/>
        </authorList>
    </citation>
    <scope>NUCLEOTIDE SEQUENCE [LARGE SCALE GENOMIC DNA]</scope>
    <source>
        <strain evidence="6 7">C34</strain>
    </source>
</reference>
<dbReference type="NCBIfam" id="TIGR03026">
    <property type="entry name" value="NDP-sugDHase"/>
    <property type="match status" value="1"/>
</dbReference>
<name>A0A369WQT3_9GAMM</name>
<dbReference type="PIRSF" id="PIRSF000124">
    <property type="entry name" value="UDPglc_GDPman_dh"/>
    <property type="match status" value="1"/>
</dbReference>
<dbReference type="GO" id="GO:0051287">
    <property type="term" value="F:NAD binding"/>
    <property type="evidence" value="ECO:0007669"/>
    <property type="project" value="InterPro"/>
</dbReference>
<dbReference type="InterPro" id="IPR008927">
    <property type="entry name" value="6-PGluconate_DH-like_C_sf"/>
</dbReference>
<dbReference type="SUPFAM" id="SSF51735">
    <property type="entry name" value="NAD(P)-binding Rossmann-fold domains"/>
    <property type="match status" value="1"/>
</dbReference>
<comment type="similarity">
    <text evidence="1 4">Belongs to the UDP-glucose/GDP-mannose dehydrogenase family.</text>
</comment>
<dbReference type="RefSeq" id="WP_114695609.1">
    <property type="nucleotide sequence ID" value="NZ_QQOH01000002.1"/>
</dbReference>
<dbReference type="InterPro" id="IPR017476">
    <property type="entry name" value="UDP-Glc/GDP-Man"/>
</dbReference>
<evidence type="ECO:0000313" key="6">
    <source>
        <dbReference type="EMBL" id="RDE22974.1"/>
    </source>
</evidence>
<proteinExistence type="inferred from homology"/>
<evidence type="ECO:0000256" key="2">
    <source>
        <dbReference type="ARBA" id="ARBA00023002"/>
    </source>
</evidence>
<dbReference type="GO" id="GO:0016628">
    <property type="term" value="F:oxidoreductase activity, acting on the CH-CH group of donors, NAD or NADP as acceptor"/>
    <property type="evidence" value="ECO:0007669"/>
    <property type="project" value="InterPro"/>
</dbReference>
<organism evidence="6 7">
    <name type="scientific">Motiliproteus coralliicola</name>
    <dbReference type="NCBI Taxonomy" id="2283196"/>
    <lineage>
        <taxon>Bacteria</taxon>
        <taxon>Pseudomonadati</taxon>
        <taxon>Pseudomonadota</taxon>
        <taxon>Gammaproteobacteria</taxon>
        <taxon>Oceanospirillales</taxon>
        <taxon>Oceanospirillaceae</taxon>
        <taxon>Motiliproteus</taxon>
    </lineage>
</organism>
<dbReference type="Pfam" id="PF00984">
    <property type="entry name" value="UDPG_MGDP_dh"/>
    <property type="match status" value="1"/>
</dbReference>
<dbReference type="EMBL" id="QQOH01000002">
    <property type="protein sequence ID" value="RDE22974.1"/>
    <property type="molecule type" value="Genomic_DNA"/>
</dbReference>
<feature type="domain" description="UDP-glucose/GDP-mannose dehydrogenase C-terminal" evidence="5">
    <location>
        <begin position="317"/>
        <end position="417"/>
    </location>
</feature>
<dbReference type="Proteomes" id="UP000253769">
    <property type="component" value="Unassembled WGS sequence"/>
</dbReference>
<dbReference type="Gene3D" id="3.40.50.720">
    <property type="entry name" value="NAD(P)-binding Rossmann-like Domain"/>
    <property type="match status" value="2"/>
</dbReference>
<dbReference type="InterPro" id="IPR001732">
    <property type="entry name" value="UDP-Glc/GDP-Man_DH_N"/>
</dbReference>
<dbReference type="NCBIfam" id="NF011729">
    <property type="entry name" value="PRK15182.1"/>
    <property type="match status" value="1"/>
</dbReference>
<evidence type="ECO:0000259" key="5">
    <source>
        <dbReference type="SMART" id="SM00984"/>
    </source>
</evidence>